<keyword evidence="5" id="KW-1185">Reference proteome</keyword>
<dbReference type="PIRSF" id="PIRSF016493">
    <property type="entry name" value="Glycyl_aminpptds"/>
    <property type="match status" value="1"/>
</dbReference>
<accession>A0ABQ5YIG9</accession>
<dbReference type="Pfam" id="PF17899">
    <property type="entry name" value="Peptidase_M61_N"/>
    <property type="match status" value="1"/>
</dbReference>
<dbReference type="InterPro" id="IPR024191">
    <property type="entry name" value="Peptidase_M61"/>
</dbReference>
<protein>
    <submittedName>
        <fullName evidence="4">Peptidase</fullName>
    </submittedName>
</protein>
<reference evidence="5" key="1">
    <citation type="journal article" date="2019" name="Int. J. Syst. Evol. Microbiol.">
        <title>The Global Catalogue of Microorganisms (GCM) 10K type strain sequencing project: providing services to taxonomists for standard genome sequencing and annotation.</title>
        <authorList>
            <consortium name="The Broad Institute Genomics Platform"/>
            <consortium name="The Broad Institute Genome Sequencing Center for Infectious Disease"/>
            <person name="Wu L."/>
            <person name="Ma J."/>
        </authorList>
    </citation>
    <scope>NUCLEOTIDE SEQUENCE [LARGE SCALE GENOMIC DNA]</scope>
    <source>
        <strain evidence="5">NBRC 110044</strain>
    </source>
</reference>
<dbReference type="Gene3D" id="1.10.390.10">
    <property type="entry name" value="Neutral Protease Domain 2"/>
    <property type="match status" value="1"/>
</dbReference>
<dbReference type="Pfam" id="PF13180">
    <property type="entry name" value="PDZ_2"/>
    <property type="match status" value="1"/>
</dbReference>
<dbReference type="InterPro" id="IPR007963">
    <property type="entry name" value="Peptidase_M61_catalytic"/>
</dbReference>
<dbReference type="InterPro" id="IPR036034">
    <property type="entry name" value="PDZ_sf"/>
</dbReference>
<gene>
    <name evidence="4" type="ORF">GCM10007907_25190</name>
</gene>
<comment type="caution">
    <text evidence="4">The sequence shown here is derived from an EMBL/GenBank/DDBJ whole genome shotgun (WGS) entry which is preliminary data.</text>
</comment>
<evidence type="ECO:0000313" key="4">
    <source>
        <dbReference type="EMBL" id="GLR13729.1"/>
    </source>
</evidence>
<name>A0ABQ5YIG9_9NEIS</name>
<dbReference type="SUPFAM" id="SSF55486">
    <property type="entry name" value="Metalloproteases ('zincins'), catalytic domain"/>
    <property type="match status" value="1"/>
</dbReference>
<feature type="domain" description="PDZ" evidence="2">
    <location>
        <begin position="547"/>
        <end position="604"/>
    </location>
</feature>
<dbReference type="EMBL" id="BSOG01000002">
    <property type="protein sequence ID" value="GLR13729.1"/>
    <property type="molecule type" value="Genomic_DNA"/>
</dbReference>
<dbReference type="InterPro" id="IPR027268">
    <property type="entry name" value="Peptidase_M4/M1_CTD_sf"/>
</dbReference>
<dbReference type="Pfam" id="PF05299">
    <property type="entry name" value="Peptidase_M61"/>
    <property type="match status" value="1"/>
</dbReference>
<dbReference type="SUPFAM" id="SSF50156">
    <property type="entry name" value="PDZ domain-like"/>
    <property type="match status" value="1"/>
</dbReference>
<dbReference type="InterPro" id="IPR001478">
    <property type="entry name" value="PDZ"/>
</dbReference>
<feature type="domain" description="Peptidase M61 catalytic" evidence="1">
    <location>
        <begin position="302"/>
        <end position="417"/>
    </location>
</feature>
<dbReference type="Gene3D" id="2.30.42.10">
    <property type="match status" value="1"/>
</dbReference>
<proteinExistence type="predicted"/>
<evidence type="ECO:0000259" key="3">
    <source>
        <dbReference type="Pfam" id="PF17899"/>
    </source>
</evidence>
<feature type="domain" description="Peptidase M61 N-terminal" evidence="3">
    <location>
        <begin position="33"/>
        <end position="205"/>
    </location>
</feature>
<evidence type="ECO:0000313" key="5">
    <source>
        <dbReference type="Proteomes" id="UP001156706"/>
    </source>
</evidence>
<organism evidence="4 5">
    <name type="scientific">Chitinimonas prasina</name>
    <dbReference type="NCBI Taxonomy" id="1434937"/>
    <lineage>
        <taxon>Bacteria</taxon>
        <taxon>Pseudomonadati</taxon>
        <taxon>Pseudomonadota</taxon>
        <taxon>Betaproteobacteria</taxon>
        <taxon>Neisseriales</taxon>
        <taxon>Chitinibacteraceae</taxon>
        <taxon>Chitinimonas</taxon>
    </lineage>
</organism>
<evidence type="ECO:0000259" key="2">
    <source>
        <dbReference type="Pfam" id="PF13180"/>
    </source>
</evidence>
<evidence type="ECO:0000259" key="1">
    <source>
        <dbReference type="Pfam" id="PF05299"/>
    </source>
</evidence>
<dbReference type="Gene3D" id="2.60.40.3650">
    <property type="match status" value="1"/>
</dbReference>
<dbReference type="InterPro" id="IPR040756">
    <property type="entry name" value="Peptidase_M61_N"/>
</dbReference>
<sequence>MLSSADFALPNKGVNFRPFPRSQKQAAMKPAIHYRIVPVSPEAHLFEITLTIDKPEPAGQRLGLPVWIPGSYLVREFAKNIVSIEAFDEHGSLPMAKLDKRSWQVAPTRAPLTVRYTVYGFDLSVRTAYLDQTRAFFNGTSLCLGVEGQLDAPVVVDLVAPAGKDYREWRVATSLKPLKAKPFAFGSYTAANYDELIDHPVELGDFTLIQFKACGVPHDFVLSGRLPKIDSKRLARDVKAICEYQIKLFGEPAPFDRYVFMSFVSGDGYGGLEHRASTALMCSRDSLPQPGETGMKSSYRQYLGLISHEYFHTWNVKRIKPAAYAPYPADGEAYSRLLWAFEGLTSYYDDLTLVRTGLIEVDSYLELLSHTITGVLRSPGRQVQTLEDSSFDTWIKYYRPDENAPNSMVSYYTKGALAGMCLDLHIRKETAGKQSLDDVMLALWQRYGRDFYQGKPVGVPEEGWEAVAEEVTGLKLKPLFDLLLRSTEELPLETALAQVGVLWQARAQVGAGDKGGWLDKAKPTGVWLGARTGTDAGLVKLTHLFTDGPAMNAGLSANDVLVAIDGLKANQANLDAVLATAKPGDKLEVLAFRRDELLKFKLKLDSAPATTVGLKASGEDKAKQAERRAWLGA</sequence>
<dbReference type="Proteomes" id="UP001156706">
    <property type="component" value="Unassembled WGS sequence"/>
</dbReference>